<keyword evidence="4" id="KW-1185">Reference proteome</keyword>
<organism evidence="3 4">
    <name type="scientific">Paenibacillus oryzae</name>
    <dbReference type="NCBI Taxonomy" id="1844972"/>
    <lineage>
        <taxon>Bacteria</taxon>
        <taxon>Bacillati</taxon>
        <taxon>Bacillota</taxon>
        <taxon>Bacilli</taxon>
        <taxon>Bacillales</taxon>
        <taxon>Paenibacillaceae</taxon>
        <taxon>Paenibacillus</taxon>
    </lineage>
</organism>
<evidence type="ECO:0000313" key="4">
    <source>
        <dbReference type="Proteomes" id="UP000092024"/>
    </source>
</evidence>
<reference evidence="3 4" key="1">
    <citation type="submission" date="2016-05" db="EMBL/GenBank/DDBJ databases">
        <title>Paenibacillus oryzae. sp. nov., isolated from the rice root.</title>
        <authorList>
            <person name="Zhang J."/>
            <person name="Zhang X."/>
        </authorList>
    </citation>
    <scope>NUCLEOTIDE SEQUENCE [LARGE SCALE GENOMIC DNA]</scope>
    <source>
        <strain evidence="3 4">1DrF-4</strain>
    </source>
</reference>
<comment type="caution">
    <text evidence="3">The sequence shown here is derived from an EMBL/GenBank/DDBJ whole genome shotgun (WGS) entry which is preliminary data.</text>
</comment>
<dbReference type="InterPro" id="IPR014239">
    <property type="entry name" value="YpeB_PepSY1-2"/>
</dbReference>
<dbReference type="Proteomes" id="UP000092024">
    <property type="component" value="Unassembled WGS sequence"/>
</dbReference>
<dbReference type="Pfam" id="PF20769">
    <property type="entry name" value="YPEB_N"/>
    <property type="match status" value="1"/>
</dbReference>
<protein>
    <submittedName>
        <fullName evidence="3">Germination protein YpeB</fullName>
    </submittedName>
</protein>
<sequence length="449" mass="50164">MVYRRLSSIMFPVLAVLLTGALFWGYQEHQEKNSILIKAENQYQRAFHDLAFHVDKLHEQLGNTLAVNSTSKDFHRKGLVNVWRLTSQAQNEISQLPLSFLPFTEAENFLSHISNFAYKTAVRDLSSQPLTEGEFKTLKALYDKSGEIVQDLNRMQQDVIASNLRWMDVEVAIAADQANSGNLIVDGLRSMDKKVSAYPELDWGPSVSSMYERRSIKLLSGEPVTADTIKTKAASFLGMDASGIQVGENGKDTEYASYSAQTESNGSLIQLEYTAKGGQLLSYRNGREIGQSTVDFQKARIAADQFLDSHDFKGMKPVSYDQYGDSGSFTYVATQNGVLIYPEKLTVKVALDKGEVVAMQANDYVYEHRKREMPSPIMSKEQARKSLNPEMKVSGEELALIKNEMGEEVLCHEFTGGINGYLYKIYINADTGYEEAIEPISPEDKKAAA</sequence>
<dbReference type="InterPro" id="IPR048402">
    <property type="entry name" value="YpeB_N"/>
</dbReference>
<evidence type="ECO:0000259" key="1">
    <source>
        <dbReference type="Pfam" id="PF14620"/>
    </source>
</evidence>
<dbReference type="STRING" id="1844972.A7K91_04530"/>
<accession>A0A1A5YGZ3</accession>
<evidence type="ECO:0000313" key="3">
    <source>
        <dbReference type="EMBL" id="OBR64854.1"/>
    </source>
</evidence>
<dbReference type="RefSeq" id="WP_068683966.1">
    <property type="nucleotide sequence ID" value="NZ_LYPA01000064.1"/>
</dbReference>
<dbReference type="AlphaFoldDB" id="A0A1A5YGZ3"/>
<feature type="domain" description="Sporulation protein YpeB PepSY1 and PepSY2" evidence="1">
    <location>
        <begin position="186"/>
        <end position="374"/>
    </location>
</feature>
<name>A0A1A5YGZ3_9BACL</name>
<dbReference type="EMBL" id="LYPA01000064">
    <property type="protein sequence ID" value="OBR64854.1"/>
    <property type="molecule type" value="Genomic_DNA"/>
</dbReference>
<evidence type="ECO:0000259" key="2">
    <source>
        <dbReference type="Pfam" id="PF20769"/>
    </source>
</evidence>
<feature type="domain" description="Sporulation protein YpeB N-terminal" evidence="2">
    <location>
        <begin position="31"/>
        <end position="168"/>
    </location>
</feature>
<proteinExistence type="predicted"/>
<dbReference type="OrthoDB" id="2372097at2"/>
<dbReference type="Pfam" id="PF14620">
    <property type="entry name" value="YPEB_PepSY1-2"/>
    <property type="match status" value="1"/>
</dbReference>
<gene>
    <name evidence="3" type="ORF">A7K91_04530</name>
</gene>
<dbReference type="NCBIfam" id="TIGR02889">
    <property type="entry name" value="spore_YpeB"/>
    <property type="match status" value="1"/>
</dbReference>
<dbReference type="GO" id="GO:0009847">
    <property type="term" value="P:spore germination"/>
    <property type="evidence" value="ECO:0007669"/>
    <property type="project" value="InterPro"/>
</dbReference>